<dbReference type="PANTHER" id="PTHR34382:SF7">
    <property type="entry name" value="PTS SYSTEM N,N'-DIACETYLCHITOBIOSE-SPECIFIC EIIA COMPONENT"/>
    <property type="match status" value="1"/>
</dbReference>
<dbReference type="InterPro" id="IPR003188">
    <property type="entry name" value="PTS_IIA_lac/cel"/>
</dbReference>
<dbReference type="Proteomes" id="UP000335415">
    <property type="component" value="Unassembled WGS sequence"/>
</dbReference>
<dbReference type="AlphaFoldDB" id="A0A5J5G4W2"/>
<evidence type="ECO:0000256" key="1">
    <source>
        <dbReference type="ARBA" id="ARBA00022448"/>
    </source>
</evidence>
<evidence type="ECO:0000313" key="9">
    <source>
        <dbReference type="Proteomes" id="UP000335415"/>
    </source>
</evidence>
<organism evidence="8 9">
    <name type="scientific">Affinibrenneria salicis</name>
    <dbReference type="NCBI Taxonomy" id="2590031"/>
    <lineage>
        <taxon>Bacteria</taxon>
        <taxon>Pseudomonadati</taxon>
        <taxon>Pseudomonadota</taxon>
        <taxon>Gammaproteobacteria</taxon>
        <taxon>Enterobacterales</taxon>
        <taxon>Pectobacteriaceae</taxon>
        <taxon>Affinibrenneria</taxon>
    </lineage>
</organism>
<dbReference type="Pfam" id="PF02255">
    <property type="entry name" value="PTS_IIA"/>
    <property type="match status" value="1"/>
</dbReference>
<keyword evidence="3" id="KW-0808">Transferase</keyword>
<reference evidence="8 9" key="1">
    <citation type="submission" date="2019-09" db="EMBL/GenBank/DDBJ databases">
        <authorList>
            <person name="Li Y."/>
        </authorList>
    </citation>
    <scope>NUCLEOTIDE SEQUENCE [LARGE SCALE GENOMIC DNA]</scope>
    <source>
        <strain evidence="8 9">L3-3HA</strain>
    </source>
</reference>
<dbReference type="SUPFAM" id="SSF46973">
    <property type="entry name" value="Enzyme IIa from lactose specific PTS, IIa-lac"/>
    <property type="match status" value="1"/>
</dbReference>
<evidence type="ECO:0000256" key="7">
    <source>
        <dbReference type="PROSITE-ProRule" id="PRU00418"/>
    </source>
</evidence>
<dbReference type="Gene3D" id="1.20.58.80">
    <property type="entry name" value="Phosphotransferase system, lactose/cellobiose-type IIA subunit"/>
    <property type="match status" value="1"/>
</dbReference>
<keyword evidence="6" id="KW-0460">Magnesium</keyword>
<evidence type="ECO:0000256" key="2">
    <source>
        <dbReference type="ARBA" id="ARBA00022597"/>
    </source>
</evidence>
<dbReference type="InterPro" id="IPR036542">
    <property type="entry name" value="PTS_IIA_lac/cel_sf"/>
</dbReference>
<feature type="binding site" evidence="6">
    <location>
        <position position="81"/>
    </location>
    <ligand>
        <name>Mg(2+)</name>
        <dbReference type="ChEBI" id="CHEBI:18420"/>
        <note>ligand shared between all trimeric partners</note>
    </ligand>
</feature>
<keyword evidence="1" id="KW-0813">Transport</keyword>
<accession>A0A5J5G4W2</accession>
<dbReference type="EMBL" id="VYKJ01000003">
    <property type="protein sequence ID" value="KAA9001254.1"/>
    <property type="molecule type" value="Genomic_DNA"/>
</dbReference>
<name>A0A5J5G4W2_9GAMM</name>
<feature type="active site" description="Tele-phosphohistidine intermediate" evidence="5">
    <location>
        <position position="78"/>
    </location>
</feature>
<keyword evidence="4" id="KW-0598">Phosphotransferase system</keyword>
<dbReference type="CDD" id="cd00215">
    <property type="entry name" value="PTS_IIA_lac"/>
    <property type="match status" value="1"/>
</dbReference>
<dbReference type="PROSITE" id="PS51095">
    <property type="entry name" value="PTS_EIIA_TYPE_3"/>
    <property type="match status" value="1"/>
</dbReference>
<dbReference type="RefSeq" id="WP_150434524.1">
    <property type="nucleotide sequence ID" value="NZ_VYKJ01000003.1"/>
</dbReference>
<evidence type="ECO:0000313" key="8">
    <source>
        <dbReference type="EMBL" id="KAA9001254.1"/>
    </source>
</evidence>
<evidence type="ECO:0000256" key="4">
    <source>
        <dbReference type="ARBA" id="ARBA00022683"/>
    </source>
</evidence>
<dbReference type="GO" id="GO:0009401">
    <property type="term" value="P:phosphoenolpyruvate-dependent sugar phosphotransferase system"/>
    <property type="evidence" value="ECO:0007669"/>
    <property type="project" value="UniProtKB-KW"/>
</dbReference>
<gene>
    <name evidence="8" type="ORF">FJU30_08435</name>
</gene>
<keyword evidence="6" id="KW-0479">Metal-binding</keyword>
<protein>
    <submittedName>
        <fullName evidence="8">PTS lactose/cellobiose transporter subunit IIA</fullName>
    </submittedName>
</protein>
<keyword evidence="2" id="KW-0762">Sugar transport</keyword>
<dbReference type="GO" id="GO:0046872">
    <property type="term" value="F:metal ion binding"/>
    <property type="evidence" value="ECO:0007669"/>
    <property type="project" value="UniProtKB-KW"/>
</dbReference>
<evidence type="ECO:0000256" key="6">
    <source>
        <dbReference type="PIRSR" id="PIRSR000699-2"/>
    </source>
</evidence>
<feature type="modified residue" description="Phosphohistidine; by HPr" evidence="7">
    <location>
        <position position="78"/>
    </location>
</feature>
<proteinExistence type="predicted"/>
<dbReference type="OrthoDB" id="350602at2"/>
<evidence type="ECO:0000256" key="3">
    <source>
        <dbReference type="ARBA" id="ARBA00022679"/>
    </source>
</evidence>
<keyword evidence="9" id="KW-1185">Reference proteome</keyword>
<comment type="caution">
    <text evidence="8">The sequence shown here is derived from an EMBL/GenBank/DDBJ whole genome shotgun (WGS) entry which is preliminary data.</text>
</comment>
<dbReference type="GO" id="GO:0016740">
    <property type="term" value="F:transferase activity"/>
    <property type="evidence" value="ECO:0007669"/>
    <property type="project" value="UniProtKB-KW"/>
</dbReference>
<comment type="cofactor">
    <cofactor evidence="6">
        <name>Mg(2+)</name>
        <dbReference type="ChEBI" id="CHEBI:18420"/>
    </cofactor>
    <text evidence="6">Binds 1 Mg(2+) ion per trimer.</text>
</comment>
<sequence>MDNSEMEGLLIELITNAGEARSCAMQALYTARENKWQEVDECLRQAKQAVREAHKIQTRLIGMDEGEGKVKVTLITVHAQDHLMNALLCLDLAEEIIVLRKEIAVSQ</sequence>
<dbReference type="PIRSF" id="PIRSF000699">
    <property type="entry name" value="PTS_IILac_III"/>
    <property type="match status" value="1"/>
</dbReference>
<evidence type="ECO:0000256" key="5">
    <source>
        <dbReference type="PIRSR" id="PIRSR000699-1"/>
    </source>
</evidence>
<dbReference type="PANTHER" id="PTHR34382">
    <property type="entry name" value="PTS SYSTEM N,N'-DIACETYLCHITOBIOSE-SPECIFIC EIIA COMPONENT"/>
    <property type="match status" value="1"/>
</dbReference>